<dbReference type="EC" id="5.1.3.1" evidence="7 10"/>
<dbReference type="CDD" id="cd00429">
    <property type="entry name" value="RPE"/>
    <property type="match status" value="1"/>
</dbReference>
<dbReference type="PROSITE" id="PS01085">
    <property type="entry name" value="RIBUL_P_3_EPIMER_1"/>
    <property type="match status" value="1"/>
</dbReference>
<dbReference type="InterPro" id="IPR013785">
    <property type="entry name" value="Aldolase_TIM"/>
</dbReference>
<dbReference type="HAMAP" id="MF_02227">
    <property type="entry name" value="RPE"/>
    <property type="match status" value="1"/>
</dbReference>
<keyword evidence="8 10" id="KW-0479">Metal-binding</keyword>
<evidence type="ECO:0000256" key="4">
    <source>
        <dbReference type="ARBA" id="ARBA00001947"/>
    </source>
</evidence>
<comment type="catalytic activity">
    <reaction evidence="1 10 11">
        <text>D-ribulose 5-phosphate = D-xylulose 5-phosphate</text>
        <dbReference type="Rhea" id="RHEA:13677"/>
        <dbReference type="ChEBI" id="CHEBI:57737"/>
        <dbReference type="ChEBI" id="CHEBI:58121"/>
        <dbReference type="EC" id="5.1.3.1"/>
    </reaction>
</comment>
<keyword evidence="10 11" id="KW-0119">Carbohydrate metabolism</keyword>
<dbReference type="NCBIfam" id="TIGR01163">
    <property type="entry name" value="rpe"/>
    <property type="match status" value="1"/>
</dbReference>
<evidence type="ECO:0000256" key="1">
    <source>
        <dbReference type="ARBA" id="ARBA00001782"/>
    </source>
</evidence>
<evidence type="ECO:0000256" key="11">
    <source>
        <dbReference type="PIRNR" id="PIRNR001461"/>
    </source>
</evidence>
<comment type="cofactor">
    <cofactor evidence="5">
        <name>Fe(2+)</name>
        <dbReference type="ChEBI" id="CHEBI:29033"/>
    </cofactor>
</comment>
<comment type="cofactor">
    <cofactor evidence="3">
        <name>Co(2+)</name>
        <dbReference type="ChEBI" id="CHEBI:48828"/>
    </cofactor>
</comment>
<evidence type="ECO:0000256" key="10">
    <source>
        <dbReference type="HAMAP-Rule" id="MF_02227"/>
    </source>
</evidence>
<accession>A0ABV5WDI2</accession>
<comment type="similarity">
    <text evidence="6 10 11">Belongs to the ribulose-phosphate 3-epimerase family.</text>
</comment>
<keyword evidence="13" id="KW-1185">Reference proteome</keyword>
<feature type="binding site" evidence="10">
    <location>
        <begin position="196"/>
        <end position="197"/>
    </location>
    <ligand>
        <name>substrate</name>
    </ligand>
</feature>
<dbReference type="InterPro" id="IPR000056">
    <property type="entry name" value="Ribul_P_3_epim-like"/>
</dbReference>
<dbReference type="Pfam" id="PF00834">
    <property type="entry name" value="Ribul_P_3_epim"/>
    <property type="match status" value="1"/>
</dbReference>
<feature type="active site" description="Proton acceptor" evidence="10">
    <location>
        <position position="34"/>
    </location>
</feature>
<comment type="caution">
    <text evidence="12">The sequence shown here is derived from an EMBL/GenBank/DDBJ whole genome shotgun (WGS) entry which is preliminary data.</text>
</comment>
<dbReference type="Gene3D" id="3.20.20.70">
    <property type="entry name" value="Aldolase class I"/>
    <property type="match status" value="1"/>
</dbReference>
<comment type="cofactor">
    <cofactor evidence="2">
        <name>Mn(2+)</name>
        <dbReference type="ChEBI" id="CHEBI:29035"/>
    </cofactor>
</comment>
<dbReference type="Proteomes" id="UP001589609">
    <property type="component" value="Unassembled WGS sequence"/>
</dbReference>
<feature type="binding site" evidence="10">
    <location>
        <position position="32"/>
    </location>
    <ligand>
        <name>a divalent metal cation</name>
        <dbReference type="ChEBI" id="CHEBI:60240"/>
    </ligand>
</feature>
<feature type="binding site" evidence="10">
    <location>
        <position position="65"/>
    </location>
    <ligand>
        <name>a divalent metal cation</name>
        <dbReference type="ChEBI" id="CHEBI:60240"/>
    </ligand>
</feature>
<evidence type="ECO:0000256" key="7">
    <source>
        <dbReference type="ARBA" id="ARBA00013188"/>
    </source>
</evidence>
<name>A0ABV5WDI2_9BACI</name>
<protein>
    <recommendedName>
        <fullName evidence="7 10">Ribulose-phosphate 3-epimerase</fullName>
        <ecNumber evidence="7 10">5.1.3.1</ecNumber>
    </recommendedName>
</protein>
<feature type="binding site" evidence="10">
    <location>
        <position position="174"/>
    </location>
    <ligand>
        <name>a divalent metal cation</name>
        <dbReference type="ChEBI" id="CHEBI:60240"/>
    </ligand>
</feature>
<feature type="binding site" evidence="10">
    <location>
        <position position="7"/>
    </location>
    <ligand>
        <name>substrate</name>
    </ligand>
</feature>
<dbReference type="InterPro" id="IPR011060">
    <property type="entry name" value="RibuloseP-bd_barrel"/>
</dbReference>
<reference evidence="12 13" key="1">
    <citation type="submission" date="2024-09" db="EMBL/GenBank/DDBJ databases">
        <authorList>
            <person name="Sun Q."/>
            <person name="Mori K."/>
        </authorList>
    </citation>
    <scope>NUCLEOTIDE SEQUENCE [LARGE SCALE GENOMIC DNA]</scope>
    <source>
        <strain evidence="12 13">JCM 11201</strain>
    </source>
</reference>
<evidence type="ECO:0000256" key="9">
    <source>
        <dbReference type="ARBA" id="ARBA00023235"/>
    </source>
</evidence>
<dbReference type="RefSeq" id="WP_379948462.1">
    <property type="nucleotide sequence ID" value="NZ_JBHMAF010000021.1"/>
</dbReference>
<evidence type="ECO:0000256" key="6">
    <source>
        <dbReference type="ARBA" id="ARBA00009541"/>
    </source>
</evidence>
<feature type="binding site" evidence="10">
    <location>
        <begin position="141"/>
        <end position="144"/>
    </location>
    <ligand>
        <name>substrate</name>
    </ligand>
</feature>
<feature type="binding site" evidence="10">
    <location>
        <begin position="174"/>
        <end position="176"/>
    </location>
    <ligand>
        <name>substrate</name>
    </ligand>
</feature>
<organism evidence="12 13">
    <name type="scientific">Ectobacillus funiculus</name>
    <dbReference type="NCBI Taxonomy" id="137993"/>
    <lineage>
        <taxon>Bacteria</taxon>
        <taxon>Bacillati</taxon>
        <taxon>Bacillota</taxon>
        <taxon>Bacilli</taxon>
        <taxon>Bacillales</taxon>
        <taxon>Bacillaceae</taxon>
        <taxon>Ectobacillus</taxon>
    </lineage>
</organism>
<comment type="pathway">
    <text evidence="10">Carbohydrate degradation.</text>
</comment>
<gene>
    <name evidence="10 12" type="primary">rpe</name>
    <name evidence="12" type="ORF">ACFFMS_06615</name>
</gene>
<evidence type="ECO:0000256" key="3">
    <source>
        <dbReference type="ARBA" id="ARBA00001941"/>
    </source>
</evidence>
<dbReference type="SUPFAM" id="SSF51366">
    <property type="entry name" value="Ribulose-phoshate binding barrel"/>
    <property type="match status" value="1"/>
</dbReference>
<dbReference type="NCBIfam" id="NF004076">
    <property type="entry name" value="PRK05581.1-4"/>
    <property type="match status" value="1"/>
</dbReference>
<evidence type="ECO:0000256" key="2">
    <source>
        <dbReference type="ARBA" id="ARBA00001936"/>
    </source>
</evidence>
<feature type="binding site" evidence="10">
    <location>
        <position position="65"/>
    </location>
    <ligand>
        <name>substrate</name>
    </ligand>
</feature>
<evidence type="ECO:0000313" key="13">
    <source>
        <dbReference type="Proteomes" id="UP001589609"/>
    </source>
</evidence>
<comment type="function">
    <text evidence="10">Catalyzes the reversible epimerization of D-ribulose 5-phosphate to D-xylulose 5-phosphate.</text>
</comment>
<dbReference type="PANTHER" id="PTHR11749">
    <property type="entry name" value="RIBULOSE-5-PHOSPHATE-3-EPIMERASE"/>
    <property type="match status" value="1"/>
</dbReference>
<keyword evidence="9 10" id="KW-0413">Isomerase</keyword>
<proteinExistence type="inferred from homology"/>
<dbReference type="InterPro" id="IPR026019">
    <property type="entry name" value="Ribul_P_3_epim"/>
</dbReference>
<feature type="binding site" evidence="10">
    <location>
        <position position="34"/>
    </location>
    <ligand>
        <name>a divalent metal cation</name>
        <dbReference type="ChEBI" id="CHEBI:60240"/>
    </ligand>
</feature>
<dbReference type="PROSITE" id="PS01086">
    <property type="entry name" value="RIBUL_P_3_EPIMER_2"/>
    <property type="match status" value="1"/>
</dbReference>
<dbReference type="PIRSF" id="PIRSF001461">
    <property type="entry name" value="RPE"/>
    <property type="match status" value="1"/>
</dbReference>
<evidence type="ECO:0000313" key="12">
    <source>
        <dbReference type="EMBL" id="MFB9758196.1"/>
    </source>
</evidence>
<feature type="active site" description="Proton donor" evidence="10">
    <location>
        <position position="174"/>
    </location>
</feature>
<evidence type="ECO:0000256" key="5">
    <source>
        <dbReference type="ARBA" id="ARBA00001954"/>
    </source>
</evidence>
<dbReference type="GO" id="GO:0004750">
    <property type="term" value="F:D-ribulose-phosphate 3-epimerase activity"/>
    <property type="evidence" value="ECO:0007669"/>
    <property type="project" value="UniProtKB-EC"/>
</dbReference>
<evidence type="ECO:0000256" key="8">
    <source>
        <dbReference type="ARBA" id="ARBA00022723"/>
    </source>
</evidence>
<dbReference type="EMBL" id="JBHMAF010000021">
    <property type="protein sequence ID" value="MFB9758196.1"/>
    <property type="molecule type" value="Genomic_DNA"/>
</dbReference>
<comment type="cofactor">
    <cofactor evidence="4">
        <name>Zn(2+)</name>
        <dbReference type="ChEBI" id="CHEBI:29105"/>
    </cofactor>
</comment>
<comment type="cofactor">
    <cofactor evidence="10">
        <name>a divalent metal cation</name>
        <dbReference type="ChEBI" id="CHEBI:60240"/>
    </cofactor>
    <text evidence="10">Binds 1 divalent metal cation per subunit.</text>
</comment>
<sequence>MVKIAPSILSADFSKLADEIKEVEAGGADYIHVDVMDGHFVPNITIGPLIVEAIRPVTTLPLDVHLMIENPDQYIPSFAKAGADIISVHVEVCSHLHRTIQLIKQHGIKAGVVLNPATPIDQVRHILEDIDLILLMTVNPGFGGQEFIKSVLPKIEQISQMIEIRGLSVEIEVDGGINEDTARLCVNAGANVLVAGSAIYNQADRKAAIEAIKKAL</sequence>